<name>A0A212LYB4_9FIRM</name>
<dbReference type="AlphaFoldDB" id="A0A212LYB4"/>
<gene>
    <name evidence="2" type="ORF">KL86SPO_50282</name>
</gene>
<keyword evidence="1" id="KW-0732">Signal</keyword>
<organism evidence="2">
    <name type="scientific">uncultured Sporomusa sp</name>
    <dbReference type="NCBI Taxonomy" id="307249"/>
    <lineage>
        <taxon>Bacteria</taxon>
        <taxon>Bacillati</taxon>
        <taxon>Bacillota</taxon>
        <taxon>Negativicutes</taxon>
        <taxon>Selenomonadales</taxon>
        <taxon>Sporomusaceae</taxon>
        <taxon>Sporomusa</taxon>
        <taxon>environmental samples</taxon>
    </lineage>
</organism>
<protein>
    <submittedName>
        <fullName evidence="2">Uncharacterized protein</fullName>
    </submittedName>
</protein>
<proteinExistence type="predicted"/>
<evidence type="ECO:0000313" key="2">
    <source>
        <dbReference type="EMBL" id="SCM82511.1"/>
    </source>
</evidence>
<accession>A0A212LYB4</accession>
<feature type="signal peptide" evidence="1">
    <location>
        <begin position="1"/>
        <end position="22"/>
    </location>
</feature>
<dbReference type="EMBL" id="FMJE01000005">
    <property type="protein sequence ID" value="SCM82511.1"/>
    <property type="molecule type" value="Genomic_DNA"/>
</dbReference>
<feature type="chain" id="PRO_5012849443" evidence="1">
    <location>
        <begin position="23"/>
        <end position="112"/>
    </location>
</feature>
<evidence type="ECO:0000256" key="1">
    <source>
        <dbReference type="SAM" id="SignalP"/>
    </source>
</evidence>
<sequence length="112" mass="12688">MKWKIGLCLLAFVVSLVPTVSAQIQPIIWSESIRKTEKPVTTLLNLSDYMVIKSDRTLSINLGDGLPITAIDFRPDNNQTVHMNKQDFLFNIHLSDSLDKILNIPFGETKFN</sequence>
<dbReference type="RefSeq" id="WP_188398347.1">
    <property type="nucleotide sequence ID" value="NZ_LT608335.1"/>
</dbReference>
<reference evidence="2" key="1">
    <citation type="submission" date="2016-08" db="EMBL/GenBank/DDBJ databases">
        <authorList>
            <person name="Seilhamer J.J."/>
        </authorList>
    </citation>
    <scope>NUCLEOTIDE SEQUENCE</scope>
    <source>
        <strain evidence="2">86</strain>
    </source>
</reference>